<organism evidence="8">
    <name type="scientific">Acidithiobacillus ferrianus</name>
    <dbReference type="NCBI Taxonomy" id="2678518"/>
    <lineage>
        <taxon>Bacteria</taxon>
        <taxon>Pseudomonadati</taxon>
        <taxon>Pseudomonadota</taxon>
        <taxon>Acidithiobacillia</taxon>
        <taxon>Acidithiobacillales</taxon>
        <taxon>Acidithiobacillaceae</taxon>
        <taxon>Acidithiobacillus</taxon>
    </lineage>
</organism>
<dbReference type="GO" id="GO:0003729">
    <property type="term" value="F:mRNA binding"/>
    <property type="evidence" value="ECO:0007669"/>
    <property type="project" value="InterPro"/>
</dbReference>
<evidence type="ECO:0000256" key="7">
    <source>
        <dbReference type="ARBA" id="ARBA00023016"/>
    </source>
</evidence>
<evidence type="ECO:0000256" key="3">
    <source>
        <dbReference type="ARBA" id="ARBA00022722"/>
    </source>
</evidence>
<dbReference type="GO" id="GO:0016787">
    <property type="term" value="F:hydrolase activity"/>
    <property type="evidence" value="ECO:0007669"/>
    <property type="project" value="UniProtKB-KW"/>
</dbReference>
<dbReference type="InterPro" id="IPR038570">
    <property type="entry name" value="HicA_sf"/>
</dbReference>
<keyword evidence="3" id="KW-0540">Nuclease</keyword>
<name>A0A845UAQ5_9PROT</name>
<evidence type="ECO:0000313" key="8">
    <source>
        <dbReference type="EMBL" id="NDU43933.1"/>
    </source>
</evidence>
<evidence type="ECO:0000256" key="5">
    <source>
        <dbReference type="ARBA" id="ARBA00022801"/>
    </source>
</evidence>
<keyword evidence="6" id="KW-0694">RNA-binding</keyword>
<comment type="similarity">
    <text evidence="1">Belongs to the HicA mRNA interferase family.</text>
</comment>
<dbReference type="EMBL" id="WNJL01000051">
    <property type="protein sequence ID" value="NDU43933.1"/>
    <property type="molecule type" value="Genomic_DNA"/>
</dbReference>
<evidence type="ECO:0000256" key="4">
    <source>
        <dbReference type="ARBA" id="ARBA00022759"/>
    </source>
</evidence>
<sequence length="64" mass="7419">MKRRDLLLHLTAHGCALLREGGSHSWWRHSSTNRRSAVPRHNEINNHLAVKICRDLGIPEPKKF</sequence>
<keyword evidence="7" id="KW-0346">Stress response</keyword>
<accession>A0A845UAQ5</accession>
<evidence type="ECO:0000256" key="6">
    <source>
        <dbReference type="ARBA" id="ARBA00022884"/>
    </source>
</evidence>
<protein>
    <submittedName>
        <fullName evidence="8">Addiction module toxin, HicA family</fullName>
    </submittedName>
</protein>
<evidence type="ECO:0000256" key="2">
    <source>
        <dbReference type="ARBA" id="ARBA00022649"/>
    </source>
</evidence>
<proteinExistence type="inferred from homology"/>
<keyword evidence="2" id="KW-1277">Toxin-antitoxin system</keyword>
<dbReference type="GO" id="GO:0004519">
    <property type="term" value="F:endonuclease activity"/>
    <property type="evidence" value="ECO:0007669"/>
    <property type="project" value="UniProtKB-KW"/>
</dbReference>
<comment type="caution">
    <text evidence="8">The sequence shown here is derived from an EMBL/GenBank/DDBJ whole genome shotgun (WGS) entry which is preliminary data.</text>
</comment>
<dbReference type="SUPFAM" id="SSF54786">
    <property type="entry name" value="YcfA/nrd intein domain"/>
    <property type="match status" value="1"/>
</dbReference>
<gene>
    <name evidence="8" type="ORF">GL267_15255</name>
</gene>
<keyword evidence="5" id="KW-0378">Hydrolase</keyword>
<keyword evidence="4" id="KW-0255">Endonuclease</keyword>
<dbReference type="InterPro" id="IPR012933">
    <property type="entry name" value="HicA_mRNA_interferase"/>
</dbReference>
<evidence type="ECO:0000256" key="1">
    <source>
        <dbReference type="ARBA" id="ARBA00006620"/>
    </source>
</evidence>
<reference evidence="8" key="1">
    <citation type="submission" date="2019-11" db="EMBL/GenBank/DDBJ databases">
        <title>Acidithiobacillus ferrianus sp. nov.: a facultatively anaerobic and extremely acidophilic chemolithoautotroph.</title>
        <authorList>
            <person name="Norris P.R."/>
            <person name="Falagan C."/>
            <person name="Moya-Beltran A."/>
            <person name="Castro M."/>
            <person name="Quatrini R."/>
            <person name="Johnson D.B."/>
        </authorList>
    </citation>
    <scope>NUCLEOTIDE SEQUENCE [LARGE SCALE GENOMIC DNA]</scope>
    <source>
        <strain evidence="8">MG</strain>
    </source>
</reference>
<dbReference type="Pfam" id="PF07927">
    <property type="entry name" value="HicA_toxin"/>
    <property type="match status" value="1"/>
</dbReference>
<dbReference type="Gene3D" id="3.30.920.30">
    <property type="entry name" value="Hypothetical protein"/>
    <property type="match status" value="1"/>
</dbReference>
<dbReference type="AlphaFoldDB" id="A0A845UAQ5"/>
<dbReference type="RefSeq" id="WP_163099503.1">
    <property type="nucleotide sequence ID" value="NZ_CP127523.1"/>
</dbReference>